<comment type="function">
    <text evidence="1">Broad specificity carboxypetidase that releases amino acids sequentially from the C-terminus, including neutral, aromatic, polar and basic residues.</text>
</comment>
<gene>
    <name evidence="4" type="ORF">J2753_000291</name>
</gene>
<feature type="binding site" evidence="2">
    <location>
        <position position="275"/>
    </location>
    <ligand>
        <name>Zn(2+)</name>
        <dbReference type="ChEBI" id="CHEBI:29105"/>
        <note>catalytic</note>
    </ligand>
</feature>
<dbReference type="PANTHER" id="PTHR34217:SF1">
    <property type="entry name" value="CARBOXYPEPTIDASE 1"/>
    <property type="match status" value="1"/>
</dbReference>
<comment type="similarity">
    <text evidence="1">Belongs to the peptidase M32 family.</text>
</comment>
<dbReference type="EC" id="3.4.17.19" evidence="1"/>
<comment type="catalytic activity">
    <reaction evidence="1">
        <text>Release of a C-terminal amino acid with broad specificity, except for -Pro.</text>
        <dbReference type="EC" id="3.4.17.19"/>
    </reaction>
</comment>
<dbReference type="PANTHER" id="PTHR34217">
    <property type="entry name" value="METAL-DEPENDENT CARBOXYPEPTIDASE"/>
    <property type="match status" value="1"/>
</dbReference>
<dbReference type="GO" id="GO:0046872">
    <property type="term" value="F:metal ion binding"/>
    <property type="evidence" value="ECO:0007669"/>
    <property type="project" value="UniProtKB-KW"/>
</dbReference>
<comment type="caution">
    <text evidence="4">The sequence shown here is derived from an EMBL/GenBank/DDBJ whole genome shotgun (WGS) entry which is preliminary data.</text>
</comment>
<keyword evidence="1" id="KW-0645">Protease</keyword>
<evidence type="ECO:0000256" key="2">
    <source>
        <dbReference type="PIRSR" id="PIRSR006615-1"/>
    </source>
</evidence>
<dbReference type="Gene3D" id="1.10.1370.30">
    <property type="match status" value="1"/>
</dbReference>
<evidence type="ECO:0000313" key="4">
    <source>
        <dbReference type="EMBL" id="MBP1985818.1"/>
    </source>
</evidence>
<keyword evidence="1" id="KW-0482">Metalloprotease</keyword>
<comment type="cofactor">
    <cofactor evidence="2">
        <name>Zn(2+)</name>
        <dbReference type="ChEBI" id="CHEBI:29105"/>
    </cofactor>
    <text evidence="2">Binds 1 zinc ion per subunit.</text>
</comment>
<evidence type="ECO:0000256" key="3">
    <source>
        <dbReference type="PIRSR" id="PIRSR006615-2"/>
    </source>
</evidence>
<keyword evidence="1 4" id="KW-0378">Hydrolase</keyword>
<dbReference type="GO" id="GO:0004181">
    <property type="term" value="F:metallocarboxypeptidase activity"/>
    <property type="evidence" value="ECO:0007669"/>
    <property type="project" value="UniProtKB-UniRule"/>
</dbReference>
<keyword evidence="2" id="KW-0862">Zinc</keyword>
<dbReference type="OrthoDB" id="7244at2157"/>
<dbReference type="CDD" id="cd06460">
    <property type="entry name" value="M32_Taq"/>
    <property type="match status" value="1"/>
</dbReference>
<evidence type="ECO:0000256" key="1">
    <source>
        <dbReference type="PIRNR" id="PIRNR006615"/>
    </source>
</evidence>
<dbReference type="RefSeq" id="WP_209489740.1">
    <property type="nucleotide sequence ID" value="NZ_JAGGLC010000001.1"/>
</dbReference>
<keyword evidence="1 4" id="KW-0121">Carboxypeptidase</keyword>
<accession>A0A8T4GWZ6</accession>
<dbReference type="PROSITE" id="PS52034">
    <property type="entry name" value="PEPTIDASE_M32"/>
    <property type="match status" value="1"/>
</dbReference>
<dbReference type="PIRSF" id="PIRSF006615">
    <property type="entry name" value="Zn_crbxpep_Taq"/>
    <property type="match status" value="1"/>
</dbReference>
<name>A0A8T4GWZ6_9EURY</name>
<proteinExistence type="inferred from homology"/>
<feature type="active site" description="Proton donor/acceptor" evidence="3">
    <location>
        <position position="272"/>
    </location>
</feature>
<dbReference type="SUPFAM" id="SSF55486">
    <property type="entry name" value="Metalloproteases ('zincins'), catalytic domain"/>
    <property type="match status" value="1"/>
</dbReference>
<feature type="binding site" evidence="2">
    <location>
        <position position="301"/>
    </location>
    <ligand>
        <name>Zn(2+)</name>
        <dbReference type="ChEBI" id="CHEBI:29105"/>
        <note>catalytic</note>
    </ligand>
</feature>
<keyword evidence="5" id="KW-1185">Reference proteome</keyword>
<dbReference type="GO" id="GO:0006508">
    <property type="term" value="P:proteolysis"/>
    <property type="evidence" value="ECO:0007669"/>
    <property type="project" value="UniProtKB-UniRule"/>
</dbReference>
<evidence type="ECO:0000313" key="5">
    <source>
        <dbReference type="Proteomes" id="UP000823736"/>
    </source>
</evidence>
<protein>
    <recommendedName>
        <fullName evidence="1">Metal-dependent carboxypeptidase</fullName>
        <ecNumber evidence="1">3.4.17.19</ecNumber>
    </recommendedName>
</protein>
<reference evidence="4" key="1">
    <citation type="submission" date="2021-03" db="EMBL/GenBank/DDBJ databases">
        <title>Genomic Encyclopedia of Type Strains, Phase IV (KMG-IV): sequencing the most valuable type-strain genomes for metagenomic binning, comparative biology and taxonomic classification.</title>
        <authorList>
            <person name="Goeker M."/>
        </authorList>
    </citation>
    <scope>NUCLEOTIDE SEQUENCE</scope>
    <source>
        <strain evidence="4">DSM 26232</strain>
    </source>
</reference>
<dbReference type="InterPro" id="IPR001333">
    <property type="entry name" value="Peptidase_M32_Taq"/>
</dbReference>
<feature type="binding site" evidence="2">
    <location>
        <position position="271"/>
    </location>
    <ligand>
        <name>Zn(2+)</name>
        <dbReference type="ChEBI" id="CHEBI:29105"/>
        <note>catalytic</note>
    </ligand>
</feature>
<keyword evidence="1 2" id="KW-0479">Metal-binding</keyword>
<organism evidence="4 5">
    <name type="scientific">Halolamina salifodinae</name>
    <dbReference type="NCBI Taxonomy" id="1202767"/>
    <lineage>
        <taxon>Archaea</taxon>
        <taxon>Methanobacteriati</taxon>
        <taxon>Methanobacteriota</taxon>
        <taxon>Stenosarchaea group</taxon>
        <taxon>Halobacteria</taxon>
        <taxon>Halobacteriales</taxon>
        <taxon>Haloferacaceae</taxon>
    </lineage>
</organism>
<dbReference type="Proteomes" id="UP000823736">
    <property type="component" value="Unassembled WGS sequence"/>
</dbReference>
<sequence>MSIEEPPEDAPEPYRDLIEQTRRISYIGDASGVLGWDQQVTMPEGATPARAKQLSALSAVSHDLLTDDEYEAALTATEDVVDDLDWRQQANVREIRRNYDRTADVPGDLVQELSETTTENQEIWQQAKAEDDFELFAPRLEKLRDLSIERANHISPDQSPYDVLYEDGLPYISRERTQEIFDRLKEELVPLIEEIKEHGDDLASPYEGQEYPEEDQRALSEAALDAIGYDRDHGRLDISAHPFTSGNQFDARVTTRYKPENPMDALTATIHEYGHASYMLGLPQEHYGTPLGESLSSGVHESQSRFWENHVGRTKPFWDFFLSEVKEHLDEDHESRSDSLASQKSKTSGDVDDLTVQEAYEAVNRIYPNNRIRVEADELTYHLHIILRCEIDSAFVAGEIEVDEIPELWNEKMEEYLGVTPDGVGEGCLQDIHWSSRFAGFQGYTIGSVLAAQLDAAMRDDISDVDGKIRNGNFDPMREWMNENVHSHGRAYKSEDLIEEATGEPLTADYFLDYVEEKFTDLYGL</sequence>
<dbReference type="PRINTS" id="PR00998">
    <property type="entry name" value="CRBOXYPTASET"/>
</dbReference>
<dbReference type="AlphaFoldDB" id="A0A8T4GWZ6"/>
<dbReference type="Pfam" id="PF02074">
    <property type="entry name" value="Peptidase_M32"/>
    <property type="match status" value="1"/>
</dbReference>
<dbReference type="EMBL" id="JAGGLC010000001">
    <property type="protein sequence ID" value="MBP1985818.1"/>
    <property type="molecule type" value="Genomic_DNA"/>
</dbReference>